<feature type="compositionally biased region" description="Basic and acidic residues" evidence="1">
    <location>
        <begin position="1"/>
        <end position="35"/>
    </location>
</feature>
<dbReference type="KEGG" id="nag:AArcMg_2460"/>
<keyword evidence="4" id="KW-1185">Reference proteome</keyword>
<gene>
    <name evidence="3" type="ORF">AArcMg_2460</name>
</gene>
<dbReference type="Pfam" id="PF18545">
    <property type="entry name" value="HalOD1"/>
    <property type="match status" value="1"/>
</dbReference>
<dbReference type="EMBL" id="CP027033">
    <property type="protein sequence ID" value="AXR82452.1"/>
    <property type="molecule type" value="Genomic_DNA"/>
</dbReference>
<name>A0A346PSF7_9EURY</name>
<accession>A0A346PSF7</accession>
<protein>
    <recommendedName>
        <fullName evidence="2">Halobacterial output domain-containing protein</fullName>
    </recommendedName>
</protein>
<evidence type="ECO:0000313" key="4">
    <source>
        <dbReference type="Proteomes" id="UP000258613"/>
    </source>
</evidence>
<sequence length="133" mass="14910">MQTMTKDHNPSDDPFEEVGKTSSDEWEWSGKRDDPFVVSEGETDDSQSWPAGEETDASHVILDRIAEREDCAITDLPPLEDTISVEAVDELAASNSLERIEFWYCGYKIRITREVIQIQDVTGDDGQGGTRKA</sequence>
<dbReference type="Proteomes" id="UP000258613">
    <property type="component" value="Chromosome"/>
</dbReference>
<dbReference type="AlphaFoldDB" id="A0A346PSF7"/>
<evidence type="ECO:0000313" key="3">
    <source>
        <dbReference type="EMBL" id="AXR82452.1"/>
    </source>
</evidence>
<dbReference type="InterPro" id="IPR040624">
    <property type="entry name" value="HalOD1"/>
</dbReference>
<evidence type="ECO:0000259" key="2">
    <source>
        <dbReference type="Pfam" id="PF18545"/>
    </source>
</evidence>
<evidence type="ECO:0000256" key="1">
    <source>
        <dbReference type="SAM" id="MobiDB-lite"/>
    </source>
</evidence>
<feature type="domain" description="Halobacterial output" evidence="2">
    <location>
        <begin position="54"/>
        <end position="113"/>
    </location>
</feature>
<feature type="region of interest" description="Disordered" evidence="1">
    <location>
        <begin position="1"/>
        <end position="55"/>
    </location>
</feature>
<organism evidence="3 4">
    <name type="scientific">Natrarchaeobaculum sulfurireducens</name>
    <dbReference type="NCBI Taxonomy" id="2044521"/>
    <lineage>
        <taxon>Archaea</taxon>
        <taxon>Methanobacteriati</taxon>
        <taxon>Methanobacteriota</taxon>
        <taxon>Stenosarchaea group</taxon>
        <taxon>Halobacteria</taxon>
        <taxon>Halobacteriales</taxon>
        <taxon>Natrialbaceae</taxon>
        <taxon>Natrarchaeobaculum</taxon>
    </lineage>
</organism>
<reference evidence="4" key="1">
    <citation type="submission" date="2018-02" db="EMBL/GenBank/DDBJ databases">
        <title>Phenotypic and genomic properties of facultatively anaerobic sulfur-reducing natronoarchaea from hypersaline soda lakes.</title>
        <authorList>
            <person name="Sorokin D.Y."/>
            <person name="Kublanov I.V."/>
            <person name="Roman P."/>
            <person name="Sinninghe Damste J.S."/>
            <person name="Golyshin P.N."/>
            <person name="Rojo D."/>
            <person name="Ciordia S."/>
            <person name="Mena M.D.C."/>
            <person name="Ferrer M."/>
            <person name="Messina E."/>
            <person name="Smedile F."/>
            <person name="La Spada G."/>
            <person name="La Cono V."/>
            <person name="Yakimov M.M."/>
        </authorList>
    </citation>
    <scope>NUCLEOTIDE SEQUENCE [LARGE SCALE GENOMIC DNA]</scope>
    <source>
        <strain evidence="4">AArc-Mg</strain>
    </source>
</reference>
<proteinExistence type="predicted"/>